<proteinExistence type="inferred from homology"/>
<evidence type="ECO:0000256" key="3">
    <source>
        <dbReference type="ARBA" id="ARBA00022576"/>
    </source>
</evidence>
<dbReference type="InterPro" id="IPR015424">
    <property type="entry name" value="PyrdxlP-dep_Trfase"/>
</dbReference>
<evidence type="ECO:0000256" key="1">
    <source>
        <dbReference type="ARBA" id="ARBA00001933"/>
    </source>
</evidence>
<dbReference type="InterPro" id="IPR004839">
    <property type="entry name" value="Aminotransferase_I/II_large"/>
</dbReference>
<dbReference type="GO" id="GO:0008483">
    <property type="term" value="F:transaminase activity"/>
    <property type="evidence" value="ECO:0007669"/>
    <property type="project" value="UniProtKB-KW"/>
</dbReference>
<dbReference type="AlphaFoldDB" id="A0A0C9V016"/>
<evidence type="ECO:0000313" key="7">
    <source>
        <dbReference type="EMBL" id="KIJ40419.1"/>
    </source>
</evidence>
<evidence type="ECO:0000259" key="6">
    <source>
        <dbReference type="Pfam" id="PF00155"/>
    </source>
</evidence>
<keyword evidence="3" id="KW-0032">Aminotransferase</keyword>
<dbReference type="OrthoDB" id="691673at2759"/>
<gene>
    <name evidence="7" type="ORF">M422DRAFT_780719</name>
</gene>
<name>A0A0C9V016_SPHS4</name>
<comment type="cofactor">
    <cofactor evidence="1">
        <name>pyridoxal 5'-phosphate</name>
        <dbReference type="ChEBI" id="CHEBI:597326"/>
    </cofactor>
</comment>
<evidence type="ECO:0000256" key="4">
    <source>
        <dbReference type="ARBA" id="ARBA00022679"/>
    </source>
</evidence>
<dbReference type="PANTHER" id="PTHR42790">
    <property type="entry name" value="AMINOTRANSFERASE"/>
    <property type="match status" value="1"/>
</dbReference>
<dbReference type="InterPro" id="IPR050859">
    <property type="entry name" value="Class-I_PLP-dep_aminotransf"/>
</dbReference>
<evidence type="ECO:0000313" key="8">
    <source>
        <dbReference type="Proteomes" id="UP000054279"/>
    </source>
</evidence>
<accession>A0A0C9V016</accession>
<dbReference type="HOGENOM" id="CLU_017584_0_6_1"/>
<feature type="domain" description="Aminotransferase class I/classII large" evidence="6">
    <location>
        <begin position="110"/>
        <end position="460"/>
    </location>
</feature>
<keyword evidence="5" id="KW-0663">Pyridoxal phosphate</keyword>
<reference evidence="7 8" key="1">
    <citation type="submission" date="2014-06" db="EMBL/GenBank/DDBJ databases">
        <title>Evolutionary Origins and Diversification of the Mycorrhizal Mutualists.</title>
        <authorList>
            <consortium name="DOE Joint Genome Institute"/>
            <consortium name="Mycorrhizal Genomics Consortium"/>
            <person name="Kohler A."/>
            <person name="Kuo A."/>
            <person name="Nagy L.G."/>
            <person name="Floudas D."/>
            <person name="Copeland A."/>
            <person name="Barry K.W."/>
            <person name="Cichocki N."/>
            <person name="Veneault-Fourrey C."/>
            <person name="LaButti K."/>
            <person name="Lindquist E.A."/>
            <person name="Lipzen A."/>
            <person name="Lundell T."/>
            <person name="Morin E."/>
            <person name="Murat C."/>
            <person name="Riley R."/>
            <person name="Ohm R."/>
            <person name="Sun H."/>
            <person name="Tunlid A."/>
            <person name="Henrissat B."/>
            <person name="Grigoriev I.V."/>
            <person name="Hibbett D.S."/>
            <person name="Martin F."/>
        </authorList>
    </citation>
    <scope>NUCLEOTIDE SEQUENCE [LARGE SCALE GENOMIC DNA]</scope>
    <source>
        <strain evidence="7 8">SS14</strain>
    </source>
</reference>
<dbReference type="Proteomes" id="UP000054279">
    <property type="component" value="Unassembled WGS sequence"/>
</dbReference>
<evidence type="ECO:0000256" key="2">
    <source>
        <dbReference type="ARBA" id="ARBA00007441"/>
    </source>
</evidence>
<sequence length="477" mass="53489">MPILSELITAPSLPQGKASATSISSTDRSILPKEYYEARLSRTSKARKPSPIWDLFPVELQPGMLSMLAGKPNPTTFPFQAISLIARSPEGPNATPLEIVLQGEELVSGLQYGLTSGVPCFNKWVYDFMKTLHSRGDAEGWKVSIGSGSQDILYKAFSALFNPGDTVLIEAPTYPAILPIIQSLQCQVVEIVSDSEGISAMSLSNILEDWDPKIPFPKVLYTVPFGSNPTGRTTSERRRVEILSLARKHDFLIFEDDPYHFIYYGSAPKPASYFELEKKIGGELGRVLRFDSFSKVLAAGFRIGWVTGPSRLVEAINLHDASSTVQPSSIGQILLFKLLETWGISGFLSHTRDIAEFYRRKRDIFEQCLNYHLAGLAEWHKPDASMFFWITLTLPPSFIDHNKQEMVLDSESFIRNVTIKRGVLLLPGNTAYIDDRKTTCVRVSFSLLTEDEMEEAVKRLADAIKEQWDEYYLSIKL</sequence>
<keyword evidence="4" id="KW-0808">Transferase</keyword>
<dbReference type="Pfam" id="PF00155">
    <property type="entry name" value="Aminotran_1_2"/>
    <property type="match status" value="1"/>
</dbReference>
<evidence type="ECO:0000256" key="5">
    <source>
        <dbReference type="ARBA" id="ARBA00022898"/>
    </source>
</evidence>
<protein>
    <recommendedName>
        <fullName evidence="6">Aminotransferase class I/classII large domain-containing protein</fullName>
    </recommendedName>
</protein>
<dbReference type="Gene3D" id="3.40.640.10">
    <property type="entry name" value="Type I PLP-dependent aspartate aminotransferase-like (Major domain)"/>
    <property type="match status" value="1"/>
</dbReference>
<dbReference type="InterPro" id="IPR015421">
    <property type="entry name" value="PyrdxlP-dep_Trfase_major"/>
</dbReference>
<comment type="similarity">
    <text evidence="2">Belongs to the class-I pyridoxal-phosphate-dependent aminotransferase family.</text>
</comment>
<dbReference type="GO" id="GO:0030170">
    <property type="term" value="F:pyridoxal phosphate binding"/>
    <property type="evidence" value="ECO:0007669"/>
    <property type="project" value="InterPro"/>
</dbReference>
<dbReference type="CDD" id="cd00609">
    <property type="entry name" value="AAT_like"/>
    <property type="match status" value="1"/>
</dbReference>
<dbReference type="EMBL" id="KN837144">
    <property type="protein sequence ID" value="KIJ40419.1"/>
    <property type="molecule type" value="Genomic_DNA"/>
</dbReference>
<dbReference type="PANTHER" id="PTHR42790:SF19">
    <property type="entry name" value="KYNURENINE_ALPHA-AMINOADIPATE AMINOTRANSFERASE, MITOCHONDRIAL"/>
    <property type="match status" value="1"/>
</dbReference>
<organism evidence="7 8">
    <name type="scientific">Sphaerobolus stellatus (strain SS14)</name>
    <dbReference type="NCBI Taxonomy" id="990650"/>
    <lineage>
        <taxon>Eukaryota</taxon>
        <taxon>Fungi</taxon>
        <taxon>Dikarya</taxon>
        <taxon>Basidiomycota</taxon>
        <taxon>Agaricomycotina</taxon>
        <taxon>Agaricomycetes</taxon>
        <taxon>Phallomycetidae</taxon>
        <taxon>Geastrales</taxon>
        <taxon>Sphaerobolaceae</taxon>
        <taxon>Sphaerobolus</taxon>
    </lineage>
</organism>
<dbReference type="SUPFAM" id="SSF53383">
    <property type="entry name" value="PLP-dependent transferases"/>
    <property type="match status" value="1"/>
</dbReference>
<keyword evidence="8" id="KW-1185">Reference proteome</keyword>
<dbReference type="GO" id="GO:1901605">
    <property type="term" value="P:alpha-amino acid metabolic process"/>
    <property type="evidence" value="ECO:0007669"/>
    <property type="project" value="TreeGrafter"/>
</dbReference>